<dbReference type="GO" id="GO:0003677">
    <property type="term" value="F:DNA binding"/>
    <property type="evidence" value="ECO:0007669"/>
    <property type="project" value="UniProtKB-KW"/>
</dbReference>
<evidence type="ECO:0000313" key="1">
    <source>
        <dbReference type="EMBL" id="KRO73119.1"/>
    </source>
</evidence>
<dbReference type="EMBL" id="LIBB01000028">
    <property type="protein sequence ID" value="KRO73119.1"/>
    <property type="molecule type" value="Genomic_DNA"/>
</dbReference>
<organism evidence="1 2">
    <name type="scientific">OM182 bacterium BACL3 MAG-120507-bin80</name>
    <dbReference type="NCBI Taxonomy" id="1655577"/>
    <lineage>
        <taxon>Bacteria</taxon>
        <taxon>Pseudomonadati</taxon>
        <taxon>Pseudomonadota</taxon>
        <taxon>Gammaproteobacteria</taxon>
        <taxon>OMG group</taxon>
        <taxon>OM182 clade</taxon>
    </lineage>
</organism>
<dbReference type="AlphaFoldDB" id="A0A0R2SE34"/>
<dbReference type="Proteomes" id="UP000051934">
    <property type="component" value="Unassembled WGS sequence"/>
</dbReference>
<reference evidence="1 2" key="1">
    <citation type="submission" date="2015-10" db="EMBL/GenBank/DDBJ databases">
        <title>Metagenome-Assembled Genomes uncover a global brackish microbiome.</title>
        <authorList>
            <person name="Hugerth L.W."/>
            <person name="Larsson J."/>
            <person name="Alneberg J."/>
            <person name="Lindh M.V."/>
            <person name="Legrand C."/>
            <person name="Pinhassi J."/>
            <person name="Andersson A.F."/>
        </authorList>
    </citation>
    <scope>NUCLEOTIDE SEQUENCE [LARGE SCALE GENOMIC DNA]</scope>
    <source>
        <strain evidence="1">BACL4 MAG-120507-bin80</strain>
    </source>
</reference>
<proteinExistence type="predicted"/>
<keyword evidence="1" id="KW-0238">DNA-binding</keyword>
<name>A0A0R2SE34_9GAMM</name>
<protein>
    <submittedName>
        <fullName evidence="1">DNA-binding protein</fullName>
    </submittedName>
</protein>
<gene>
    <name evidence="1" type="ORF">ABR69_03620</name>
</gene>
<evidence type="ECO:0000313" key="2">
    <source>
        <dbReference type="Proteomes" id="UP000051934"/>
    </source>
</evidence>
<dbReference type="Pfam" id="PF18918">
    <property type="entry name" value="DUF5669"/>
    <property type="match status" value="1"/>
</dbReference>
<dbReference type="InterPro" id="IPR013468">
    <property type="entry name" value="CHP02647"/>
</dbReference>
<dbReference type="NCBIfam" id="TIGR02647">
    <property type="entry name" value="DNA"/>
    <property type="match status" value="1"/>
</dbReference>
<comment type="caution">
    <text evidence="1">The sequence shown here is derived from an EMBL/GenBank/DDBJ whole genome shotgun (WGS) entry which is preliminary data.</text>
</comment>
<accession>A0A0R2SE34</accession>
<sequence length="88" mass="9237">MAGSDKSATHLSEEIVQELELLNLFSLTSTLEGLKIHHEADPARIAAGASLFAKGLTTLPDGGYLTPLGVEAAEHAQSAVRILRASID</sequence>